<evidence type="ECO:0000313" key="1">
    <source>
        <dbReference type="EMBL" id="ORZ31735.1"/>
    </source>
</evidence>
<sequence length="80" mass="8883">IDRRVRNSTCHICLALGAQNLAAAARSLCRRRELWTLPLPSNQTDQMHFSSLTESTSTETMTQKTGPFVNILHDLTIVSG</sequence>
<evidence type="ECO:0000313" key="2">
    <source>
        <dbReference type="Proteomes" id="UP000193411"/>
    </source>
</evidence>
<feature type="non-terminal residue" evidence="1">
    <location>
        <position position="1"/>
    </location>
</feature>
<name>A0A1Y2HB48_9FUNG</name>
<comment type="caution">
    <text evidence="1">The sequence shown here is derived from an EMBL/GenBank/DDBJ whole genome shotgun (WGS) entry which is preliminary data.</text>
</comment>
<dbReference type="EMBL" id="MCFL01000056">
    <property type="protein sequence ID" value="ORZ31735.1"/>
    <property type="molecule type" value="Genomic_DNA"/>
</dbReference>
<accession>A0A1Y2HB48</accession>
<gene>
    <name evidence="1" type="ORF">BCR44DRAFT_34871</name>
</gene>
<proteinExistence type="predicted"/>
<protein>
    <submittedName>
        <fullName evidence="1">Uncharacterized protein</fullName>
    </submittedName>
</protein>
<organism evidence="1 2">
    <name type="scientific">Catenaria anguillulae PL171</name>
    <dbReference type="NCBI Taxonomy" id="765915"/>
    <lineage>
        <taxon>Eukaryota</taxon>
        <taxon>Fungi</taxon>
        <taxon>Fungi incertae sedis</taxon>
        <taxon>Blastocladiomycota</taxon>
        <taxon>Blastocladiomycetes</taxon>
        <taxon>Blastocladiales</taxon>
        <taxon>Catenariaceae</taxon>
        <taxon>Catenaria</taxon>
    </lineage>
</organism>
<keyword evidence="2" id="KW-1185">Reference proteome</keyword>
<dbReference type="AlphaFoldDB" id="A0A1Y2HB48"/>
<dbReference type="Proteomes" id="UP000193411">
    <property type="component" value="Unassembled WGS sequence"/>
</dbReference>
<reference evidence="1 2" key="1">
    <citation type="submission" date="2016-07" db="EMBL/GenBank/DDBJ databases">
        <title>Pervasive Adenine N6-methylation of Active Genes in Fungi.</title>
        <authorList>
            <consortium name="DOE Joint Genome Institute"/>
            <person name="Mondo S.J."/>
            <person name="Dannebaum R.O."/>
            <person name="Kuo R.C."/>
            <person name="Labutti K."/>
            <person name="Haridas S."/>
            <person name="Kuo A."/>
            <person name="Salamov A."/>
            <person name="Ahrendt S.R."/>
            <person name="Lipzen A."/>
            <person name="Sullivan W."/>
            <person name="Andreopoulos W.B."/>
            <person name="Clum A."/>
            <person name="Lindquist E."/>
            <person name="Daum C."/>
            <person name="Ramamoorthy G.K."/>
            <person name="Gryganskyi A."/>
            <person name="Culley D."/>
            <person name="Magnuson J.K."/>
            <person name="James T.Y."/>
            <person name="O'Malley M.A."/>
            <person name="Stajich J.E."/>
            <person name="Spatafora J.W."/>
            <person name="Visel A."/>
            <person name="Grigoriev I.V."/>
        </authorList>
    </citation>
    <scope>NUCLEOTIDE SEQUENCE [LARGE SCALE GENOMIC DNA]</scope>
    <source>
        <strain evidence="1 2">PL171</strain>
    </source>
</reference>